<comment type="similarity">
    <text evidence="1">Belongs to the cystatin family.</text>
</comment>
<organism evidence="4 5">
    <name type="scientific">Porphyridium purpureum</name>
    <name type="common">Red alga</name>
    <name type="synonym">Porphyridium cruentum</name>
    <dbReference type="NCBI Taxonomy" id="35688"/>
    <lineage>
        <taxon>Eukaryota</taxon>
        <taxon>Rhodophyta</taxon>
        <taxon>Bangiophyceae</taxon>
        <taxon>Porphyridiales</taxon>
        <taxon>Porphyridiaceae</taxon>
        <taxon>Porphyridium</taxon>
    </lineage>
</organism>
<accession>A0A5J4Z4B4</accession>
<evidence type="ECO:0000313" key="4">
    <source>
        <dbReference type="EMBL" id="KAA8498486.1"/>
    </source>
</evidence>
<gene>
    <name evidence="4" type="ORF">FVE85_6071</name>
</gene>
<evidence type="ECO:0000256" key="2">
    <source>
        <dbReference type="ARBA" id="ARBA00022690"/>
    </source>
</evidence>
<dbReference type="GO" id="GO:0005829">
    <property type="term" value="C:cytosol"/>
    <property type="evidence" value="ECO:0007669"/>
    <property type="project" value="TreeGrafter"/>
</dbReference>
<comment type="caution">
    <text evidence="4">The sequence shown here is derived from an EMBL/GenBank/DDBJ whole genome shotgun (WGS) entry which is preliminary data.</text>
</comment>
<keyword evidence="2" id="KW-0646">Protease inhibitor</keyword>
<evidence type="ECO:0000256" key="1">
    <source>
        <dbReference type="ARBA" id="ARBA00009403"/>
    </source>
</evidence>
<proteinExistence type="inferred from homology"/>
<dbReference type="OrthoDB" id="2429551at2759"/>
<protein>
    <submittedName>
        <fullName evidence="4">Stefin-C</fullName>
    </submittedName>
</protein>
<dbReference type="EMBL" id="VRMN01000001">
    <property type="protein sequence ID" value="KAA8498486.1"/>
    <property type="molecule type" value="Genomic_DNA"/>
</dbReference>
<sequence length="144" mass="15320">MNRNSARQPSQILQDRKLVDFGSHPQVVSVGSDIGDREGADAMAMRVGAFGEEQQATAHEQSLLDTVQPAIAAKGVVPLDGTLVAISFATQVVAGTNYIIKASTESGQVMHIKIHVPLPHTQNPPSLMDTKSDGVGLDSPIEYF</sequence>
<dbReference type="Proteomes" id="UP000324585">
    <property type="component" value="Unassembled WGS sequence"/>
</dbReference>
<dbReference type="GO" id="GO:0004869">
    <property type="term" value="F:cysteine-type endopeptidase inhibitor activity"/>
    <property type="evidence" value="ECO:0007669"/>
    <property type="project" value="UniProtKB-KW"/>
</dbReference>
<dbReference type="PANTHER" id="PTHR11414">
    <property type="entry name" value="CYSTATIN FAMILY MEMBER"/>
    <property type="match status" value="1"/>
</dbReference>
<evidence type="ECO:0000313" key="5">
    <source>
        <dbReference type="Proteomes" id="UP000324585"/>
    </source>
</evidence>
<reference evidence="5" key="1">
    <citation type="journal article" date="2019" name="Nat. Commun.">
        <title>Expansion of phycobilisome linker gene families in mesophilic red algae.</title>
        <authorList>
            <person name="Lee J."/>
            <person name="Kim D."/>
            <person name="Bhattacharya D."/>
            <person name="Yoon H.S."/>
        </authorList>
    </citation>
    <scope>NUCLEOTIDE SEQUENCE [LARGE SCALE GENOMIC DNA]</scope>
    <source>
        <strain evidence="5">CCMP 1328</strain>
    </source>
</reference>
<evidence type="ECO:0000256" key="3">
    <source>
        <dbReference type="ARBA" id="ARBA00022704"/>
    </source>
</evidence>
<dbReference type="Gene3D" id="3.10.450.10">
    <property type="match status" value="1"/>
</dbReference>
<dbReference type="PRINTS" id="PR00295">
    <property type="entry name" value="STEFINA"/>
</dbReference>
<keyword evidence="5" id="KW-1185">Reference proteome</keyword>
<keyword evidence="3" id="KW-0789">Thiol protease inhibitor</keyword>
<dbReference type="InterPro" id="IPR046350">
    <property type="entry name" value="Cystatin_sf"/>
</dbReference>
<dbReference type="PANTHER" id="PTHR11414:SF21">
    <property type="entry name" value="CYSTATIN 14A, TANDEM DUPLICATE 1-RELATED"/>
    <property type="match status" value="1"/>
</dbReference>
<name>A0A5J4Z4B4_PORPP</name>
<dbReference type="AlphaFoldDB" id="A0A5J4Z4B4"/>
<dbReference type="InterPro" id="IPR001713">
    <property type="entry name" value="Prot_inh_stefin"/>
</dbReference>
<dbReference type="SUPFAM" id="SSF54403">
    <property type="entry name" value="Cystatin/monellin"/>
    <property type="match status" value="1"/>
</dbReference>